<feature type="compositionally biased region" description="Gly residues" evidence="1">
    <location>
        <begin position="104"/>
        <end position="125"/>
    </location>
</feature>
<protein>
    <submittedName>
        <fullName evidence="2">Uncharacterized protein</fullName>
    </submittedName>
</protein>
<name>A0A5P1FM38_ASPOF</name>
<gene>
    <name evidence="2" type="ORF">A4U43_C02F13450</name>
</gene>
<sequence>MGTHSVSASNVERGEHDAIISSSSSSSPPLPGVDSIEAAGPPSGRRVRRARKGRAEARGVGQAGAVGLAWGRLSGRPAAAKEWRGFRRPPLAAGMEWAGFGGKGAPKAGSVGGGSDRGAPEGGRLGKARGRARPARWKRRRRLRGGVASDGPLVGMGSLRVSSGGRRVKEASSGSEERGGPERTSCCYGGGADDGRRTGGSAMGGEGLARGARARVDAAA</sequence>
<organism evidence="2 3">
    <name type="scientific">Asparagus officinalis</name>
    <name type="common">Garden asparagus</name>
    <dbReference type="NCBI Taxonomy" id="4686"/>
    <lineage>
        <taxon>Eukaryota</taxon>
        <taxon>Viridiplantae</taxon>
        <taxon>Streptophyta</taxon>
        <taxon>Embryophyta</taxon>
        <taxon>Tracheophyta</taxon>
        <taxon>Spermatophyta</taxon>
        <taxon>Magnoliopsida</taxon>
        <taxon>Liliopsida</taxon>
        <taxon>Asparagales</taxon>
        <taxon>Asparagaceae</taxon>
        <taxon>Asparagoideae</taxon>
        <taxon>Asparagus</taxon>
    </lineage>
</organism>
<evidence type="ECO:0000313" key="2">
    <source>
        <dbReference type="EMBL" id="ONK78029.1"/>
    </source>
</evidence>
<reference evidence="3" key="1">
    <citation type="journal article" date="2017" name="Nat. Commun.">
        <title>The asparagus genome sheds light on the origin and evolution of a young Y chromosome.</title>
        <authorList>
            <person name="Harkess A."/>
            <person name="Zhou J."/>
            <person name="Xu C."/>
            <person name="Bowers J.E."/>
            <person name="Van der Hulst R."/>
            <person name="Ayyampalayam S."/>
            <person name="Mercati F."/>
            <person name="Riccardi P."/>
            <person name="McKain M.R."/>
            <person name="Kakrana A."/>
            <person name="Tang H."/>
            <person name="Ray J."/>
            <person name="Groenendijk J."/>
            <person name="Arikit S."/>
            <person name="Mathioni S.M."/>
            <person name="Nakano M."/>
            <person name="Shan H."/>
            <person name="Telgmann-Rauber A."/>
            <person name="Kanno A."/>
            <person name="Yue Z."/>
            <person name="Chen H."/>
            <person name="Li W."/>
            <person name="Chen Y."/>
            <person name="Xu X."/>
            <person name="Zhang Y."/>
            <person name="Luo S."/>
            <person name="Chen H."/>
            <person name="Gao J."/>
            <person name="Mao Z."/>
            <person name="Pires J.C."/>
            <person name="Luo M."/>
            <person name="Kudrna D."/>
            <person name="Wing R.A."/>
            <person name="Meyers B.C."/>
            <person name="Yi K."/>
            <person name="Kong H."/>
            <person name="Lavrijsen P."/>
            <person name="Sunseri F."/>
            <person name="Falavigna A."/>
            <person name="Ye Y."/>
            <person name="Leebens-Mack J.H."/>
            <person name="Chen G."/>
        </authorList>
    </citation>
    <scope>NUCLEOTIDE SEQUENCE [LARGE SCALE GENOMIC DNA]</scope>
    <source>
        <strain evidence="3">cv. DH0086</strain>
    </source>
</reference>
<feature type="region of interest" description="Disordered" evidence="1">
    <location>
        <begin position="104"/>
        <end position="220"/>
    </location>
</feature>
<evidence type="ECO:0000313" key="3">
    <source>
        <dbReference type="Proteomes" id="UP000243459"/>
    </source>
</evidence>
<dbReference type="AlphaFoldDB" id="A0A5P1FM38"/>
<evidence type="ECO:0000256" key="1">
    <source>
        <dbReference type="SAM" id="MobiDB-lite"/>
    </source>
</evidence>
<feature type="compositionally biased region" description="Basic residues" evidence="1">
    <location>
        <begin position="126"/>
        <end position="144"/>
    </location>
</feature>
<feature type="region of interest" description="Disordered" evidence="1">
    <location>
        <begin position="1"/>
        <end position="69"/>
    </location>
</feature>
<dbReference type="Gramene" id="ONK78029">
    <property type="protein sequence ID" value="ONK78029"/>
    <property type="gene ID" value="A4U43_C02F13450"/>
</dbReference>
<dbReference type="EMBL" id="CM007382">
    <property type="protein sequence ID" value="ONK78029.1"/>
    <property type="molecule type" value="Genomic_DNA"/>
</dbReference>
<feature type="compositionally biased region" description="Basic and acidic residues" evidence="1">
    <location>
        <begin position="167"/>
        <end position="181"/>
    </location>
</feature>
<proteinExistence type="predicted"/>
<keyword evidence="3" id="KW-1185">Reference proteome</keyword>
<dbReference type="Proteomes" id="UP000243459">
    <property type="component" value="Chromosome 2"/>
</dbReference>
<accession>A0A5P1FM38</accession>
<feature type="compositionally biased region" description="Polar residues" evidence="1">
    <location>
        <begin position="1"/>
        <end position="10"/>
    </location>
</feature>